<dbReference type="InterPro" id="IPR002347">
    <property type="entry name" value="SDR_fam"/>
</dbReference>
<gene>
    <name evidence="3" type="ORF">EYC98_00020</name>
</gene>
<sequence length="260" mass="26607">MAERLQGKVAIITGASSGVGEATARRFAAEGCAVVLCARSEQLMAAIVNEIEESGGQALAVCLDVTDEPAVKELVASTVKTFGRLDILVNNANALVPGMLADHDLASWRQSFAIAVDAPMLLMRECHAQLAANGGAVVNVSSVCADLATPGVAGYSAAKAALQSLTRNAAIEWAHEGVRVNAIVIGIMLTPATTTAIPDAAGQEATGRSVPLGRIGEPAEAANAILFLASDEASYITGVELNVDGGRAVELNAGTADWEE</sequence>
<organism evidence="3 4">
    <name type="scientific">Candidatus Litorirhabdus singularis</name>
    <dbReference type="NCBI Taxonomy" id="2518993"/>
    <lineage>
        <taxon>Bacteria</taxon>
        <taxon>Pseudomonadati</taxon>
        <taxon>Pseudomonadota</taxon>
        <taxon>Gammaproteobacteria</taxon>
        <taxon>Cellvibrionales</taxon>
        <taxon>Halieaceae</taxon>
        <taxon>Candidatus Litorirhabdus</taxon>
    </lineage>
</organism>
<evidence type="ECO:0000313" key="4">
    <source>
        <dbReference type="Proteomes" id="UP001143362"/>
    </source>
</evidence>
<dbReference type="SMART" id="SM00822">
    <property type="entry name" value="PKS_KR"/>
    <property type="match status" value="1"/>
</dbReference>
<keyword evidence="4" id="KW-1185">Reference proteome</keyword>
<reference evidence="3" key="1">
    <citation type="submission" date="2019-02" db="EMBL/GenBank/DDBJ databases">
        <authorList>
            <person name="Li S.-H."/>
        </authorList>
    </citation>
    <scope>NUCLEOTIDE SEQUENCE</scope>
    <source>
        <strain evidence="3">IMCC14734</strain>
    </source>
</reference>
<dbReference type="NCBIfam" id="NF005559">
    <property type="entry name" value="PRK07231.1"/>
    <property type="match status" value="1"/>
</dbReference>
<dbReference type="RefSeq" id="WP_279243248.1">
    <property type="nucleotide sequence ID" value="NZ_SHNN01000001.1"/>
</dbReference>
<dbReference type="EMBL" id="SHNN01000001">
    <property type="protein sequence ID" value="MCX2979247.1"/>
    <property type="molecule type" value="Genomic_DNA"/>
</dbReference>
<dbReference type="PRINTS" id="PR00081">
    <property type="entry name" value="GDHRDH"/>
</dbReference>
<dbReference type="CDD" id="cd05233">
    <property type="entry name" value="SDR_c"/>
    <property type="match status" value="1"/>
</dbReference>
<dbReference type="Pfam" id="PF13561">
    <property type="entry name" value="adh_short_C2"/>
    <property type="match status" value="1"/>
</dbReference>
<dbReference type="InterPro" id="IPR036291">
    <property type="entry name" value="NAD(P)-bd_dom_sf"/>
</dbReference>
<dbReference type="InterPro" id="IPR057326">
    <property type="entry name" value="KR_dom"/>
</dbReference>
<dbReference type="InterPro" id="IPR020904">
    <property type="entry name" value="Sc_DH/Rdtase_CS"/>
</dbReference>
<dbReference type="PANTHER" id="PTHR43975">
    <property type="entry name" value="ZGC:101858"/>
    <property type="match status" value="1"/>
</dbReference>
<dbReference type="PRINTS" id="PR00080">
    <property type="entry name" value="SDRFAMILY"/>
</dbReference>
<evidence type="ECO:0000259" key="2">
    <source>
        <dbReference type="SMART" id="SM00822"/>
    </source>
</evidence>
<evidence type="ECO:0000313" key="3">
    <source>
        <dbReference type="EMBL" id="MCX2979247.1"/>
    </source>
</evidence>
<dbReference type="Proteomes" id="UP001143362">
    <property type="component" value="Unassembled WGS sequence"/>
</dbReference>
<proteinExistence type="inferred from homology"/>
<dbReference type="SUPFAM" id="SSF51735">
    <property type="entry name" value="NAD(P)-binding Rossmann-fold domains"/>
    <property type="match status" value="1"/>
</dbReference>
<evidence type="ECO:0000256" key="1">
    <source>
        <dbReference type="ARBA" id="ARBA00006484"/>
    </source>
</evidence>
<comment type="caution">
    <text evidence="3">The sequence shown here is derived from an EMBL/GenBank/DDBJ whole genome shotgun (WGS) entry which is preliminary data.</text>
</comment>
<dbReference type="PROSITE" id="PS00061">
    <property type="entry name" value="ADH_SHORT"/>
    <property type="match status" value="1"/>
</dbReference>
<protein>
    <submittedName>
        <fullName evidence="3">SDR family oxidoreductase</fullName>
    </submittedName>
</protein>
<dbReference type="PANTHER" id="PTHR43975:SF2">
    <property type="entry name" value="EG:BACR7A4.14 PROTEIN-RELATED"/>
    <property type="match status" value="1"/>
</dbReference>
<comment type="similarity">
    <text evidence="1">Belongs to the short-chain dehydrogenases/reductases (SDR) family.</text>
</comment>
<feature type="domain" description="Ketoreductase" evidence="2">
    <location>
        <begin position="8"/>
        <end position="190"/>
    </location>
</feature>
<accession>A0ABT3TCP1</accession>
<dbReference type="Gene3D" id="3.40.50.720">
    <property type="entry name" value="NAD(P)-binding Rossmann-like Domain"/>
    <property type="match status" value="1"/>
</dbReference>
<name>A0ABT3TCP1_9GAMM</name>